<comment type="subcellular location">
    <subcellularLocation>
        <location evidence="1">Nucleus</location>
    </subcellularLocation>
</comment>
<evidence type="ECO:0000313" key="9">
    <source>
        <dbReference type="Proteomes" id="UP000321947"/>
    </source>
</evidence>
<sequence length="688" mass="78041">MGKRKSYKQEKKNSKRRVAEDDAASEDMDDEIDAFHRQRDVIPLDINGDSAESDDDAEQPVFNLEMLSFHSLNMCDVGIYDESALMYLELVEESLENLGIDDEDEEDEEDIRDTGLAAKIARQQKFLREKFGGVEDEMHEDEDEDMEEQKTVWGGRKSKYYDADNRDFEIQSSDDESLAEEEEEVIRLQKEKAKTFSLEDFGLEDERDRELTLEEINAKGVDAKTSARKEASDDMDATYQEITKDVNALTREEQMDVLSSSAPELIGLLSELNEAVDQLENKVNPILNKVQNGQIAVGGGLQYLELKQGILLSYCQAITFYLLLKSEGQAVRDHPVIARLVEIKSLLDKVKQLDENLPSDLEDIINIYHQQETDGKLNKENSSVPAEFFAKDQGSSHHSYDSQEGELKQPNPKTGSKNADKLKEKAKHKQVDDQMSAQSMEMLKVRALLEEKLKQKNFTLVEPKQSGAKKHLQPINRKLEAYNDFNDETDTQAAKRKGPDTARAADLTRLVSAKLKPKVISGDDDLPTRDDIGERRRRYELQMLARAGVEAKNGTSVLESNSDDDDSVLKGNGEVDSEDELYKQVKQQRAAKLAAEAEIHTRTMETPPSPEVVGGKRKISYQMEKNRGLTRKRKKLTKNPRKKYKLKFQDAAKRRKGQVQEVKKPIHLYGGETTGINPGISRSIRFKS</sequence>
<reference evidence="8 9" key="1">
    <citation type="submission" date="2019-08" db="EMBL/GenBank/DDBJ databases">
        <title>Draft genome sequences of two oriental melons (Cucumis melo L. var makuwa).</title>
        <authorList>
            <person name="Kwon S.-Y."/>
        </authorList>
    </citation>
    <scope>NUCLEOTIDE SEQUENCE [LARGE SCALE GENOMIC DNA]</scope>
    <source>
        <strain evidence="9">cv. Chang Bougi</strain>
        <tissue evidence="8">Leaf</tissue>
    </source>
</reference>
<proteinExistence type="inferred from homology"/>
<feature type="region of interest" description="Disordered" evidence="6">
    <location>
        <begin position="623"/>
        <end position="688"/>
    </location>
</feature>
<protein>
    <submittedName>
        <fullName evidence="8">Something about silencing protein 10 isoform X1</fullName>
    </submittedName>
</protein>
<name>A0A5D3DMP9_CUCMM</name>
<feature type="coiled-coil region" evidence="5">
    <location>
        <begin position="262"/>
        <end position="289"/>
    </location>
</feature>
<dbReference type="GO" id="GO:0000462">
    <property type="term" value="P:maturation of SSU-rRNA from tricistronic rRNA transcript (SSU-rRNA, 5.8S rRNA, LSU-rRNA)"/>
    <property type="evidence" value="ECO:0007669"/>
    <property type="project" value="TreeGrafter"/>
</dbReference>
<feature type="region of interest" description="Disordered" evidence="6">
    <location>
        <begin position="391"/>
        <end position="435"/>
    </location>
</feature>
<keyword evidence="3" id="KW-0597">Phosphoprotein</keyword>
<accession>A0A5D3DMP9</accession>
<gene>
    <name evidence="8" type="ORF">E5676_scaffold266G001240</name>
</gene>
<dbReference type="GO" id="GO:0032040">
    <property type="term" value="C:small-subunit processome"/>
    <property type="evidence" value="ECO:0007669"/>
    <property type="project" value="TreeGrafter"/>
</dbReference>
<feature type="region of interest" description="Disordered" evidence="6">
    <location>
        <begin position="1"/>
        <end position="56"/>
    </location>
</feature>
<dbReference type="InterPro" id="IPR018972">
    <property type="entry name" value="Sas10_C_dom"/>
</dbReference>
<dbReference type="EMBL" id="SSTD01003912">
    <property type="protein sequence ID" value="TYK24579.1"/>
    <property type="molecule type" value="Genomic_DNA"/>
</dbReference>
<dbReference type="Pfam" id="PF09368">
    <property type="entry name" value="Sas10"/>
    <property type="match status" value="1"/>
</dbReference>
<dbReference type="AlphaFoldDB" id="A0A5D3DMP9"/>
<keyword evidence="5" id="KW-0175">Coiled coil</keyword>
<evidence type="ECO:0000259" key="7">
    <source>
        <dbReference type="Pfam" id="PF09368"/>
    </source>
</evidence>
<dbReference type="PANTHER" id="PTHR13237">
    <property type="entry name" value="SOMETHING ABOUT SILENCING PROTEIN 10-RELATED"/>
    <property type="match status" value="1"/>
</dbReference>
<evidence type="ECO:0000256" key="2">
    <source>
        <dbReference type="ARBA" id="ARBA00010979"/>
    </source>
</evidence>
<evidence type="ECO:0000256" key="4">
    <source>
        <dbReference type="ARBA" id="ARBA00023242"/>
    </source>
</evidence>
<feature type="compositionally biased region" description="Basic and acidic residues" evidence="6">
    <location>
        <begin position="7"/>
        <end position="20"/>
    </location>
</feature>
<dbReference type="InterPro" id="IPR007146">
    <property type="entry name" value="Sas10/Utp3/C1D"/>
</dbReference>
<evidence type="ECO:0000256" key="1">
    <source>
        <dbReference type="ARBA" id="ARBA00004123"/>
    </source>
</evidence>
<feature type="region of interest" description="Disordered" evidence="6">
    <location>
        <begin position="552"/>
        <end position="576"/>
    </location>
</feature>
<feature type="compositionally biased region" description="Basic residues" evidence="6">
    <location>
        <begin position="628"/>
        <end position="646"/>
    </location>
</feature>
<comment type="caution">
    <text evidence="8">The sequence shown here is derived from an EMBL/GenBank/DDBJ whole genome shotgun (WGS) entry which is preliminary data.</text>
</comment>
<dbReference type="Pfam" id="PF04000">
    <property type="entry name" value="Sas10_Utp3"/>
    <property type="match status" value="1"/>
</dbReference>
<dbReference type="Proteomes" id="UP000321947">
    <property type="component" value="Unassembled WGS sequence"/>
</dbReference>
<organism evidence="8 9">
    <name type="scientific">Cucumis melo var. makuwa</name>
    <name type="common">Oriental melon</name>
    <dbReference type="NCBI Taxonomy" id="1194695"/>
    <lineage>
        <taxon>Eukaryota</taxon>
        <taxon>Viridiplantae</taxon>
        <taxon>Streptophyta</taxon>
        <taxon>Embryophyta</taxon>
        <taxon>Tracheophyta</taxon>
        <taxon>Spermatophyta</taxon>
        <taxon>Magnoliopsida</taxon>
        <taxon>eudicotyledons</taxon>
        <taxon>Gunneridae</taxon>
        <taxon>Pentapetalae</taxon>
        <taxon>rosids</taxon>
        <taxon>fabids</taxon>
        <taxon>Cucurbitales</taxon>
        <taxon>Cucurbitaceae</taxon>
        <taxon>Benincaseae</taxon>
        <taxon>Cucumis</taxon>
    </lineage>
</organism>
<feature type="compositionally biased region" description="Acidic residues" evidence="6">
    <location>
        <begin position="21"/>
        <end position="32"/>
    </location>
</feature>
<evidence type="ECO:0000313" key="8">
    <source>
        <dbReference type="EMBL" id="TYK24579.1"/>
    </source>
</evidence>
<evidence type="ECO:0000256" key="3">
    <source>
        <dbReference type="ARBA" id="ARBA00022553"/>
    </source>
</evidence>
<feature type="compositionally biased region" description="Basic and acidic residues" evidence="6">
    <location>
        <begin position="394"/>
        <end position="407"/>
    </location>
</feature>
<feature type="domain" description="Sas10 C-terminal" evidence="7">
    <location>
        <begin position="614"/>
        <end position="686"/>
    </location>
</feature>
<evidence type="ECO:0000256" key="5">
    <source>
        <dbReference type="SAM" id="Coils"/>
    </source>
</evidence>
<dbReference type="PANTHER" id="PTHR13237:SF8">
    <property type="entry name" value="SOMETHING ABOUT SILENCING PROTEIN 10"/>
    <property type="match status" value="1"/>
</dbReference>
<evidence type="ECO:0000256" key="6">
    <source>
        <dbReference type="SAM" id="MobiDB-lite"/>
    </source>
</evidence>
<feature type="compositionally biased region" description="Basic and acidic residues" evidence="6">
    <location>
        <begin position="33"/>
        <end position="42"/>
    </location>
</feature>
<comment type="similarity">
    <text evidence="2">Belongs to the SAS10 family.</text>
</comment>
<keyword evidence="4" id="KW-0539">Nucleus</keyword>